<dbReference type="Proteomes" id="UP000762676">
    <property type="component" value="Unassembled WGS sequence"/>
</dbReference>
<proteinExistence type="predicted"/>
<evidence type="ECO:0000313" key="2">
    <source>
        <dbReference type="EMBL" id="GFS05984.1"/>
    </source>
</evidence>
<reference evidence="2 3" key="1">
    <citation type="journal article" date="2021" name="Elife">
        <title>Chloroplast acquisition without the gene transfer in kleptoplastic sea slugs, Plakobranchus ocellatus.</title>
        <authorList>
            <person name="Maeda T."/>
            <person name="Takahashi S."/>
            <person name="Yoshida T."/>
            <person name="Shimamura S."/>
            <person name="Takaki Y."/>
            <person name="Nagai Y."/>
            <person name="Toyoda A."/>
            <person name="Suzuki Y."/>
            <person name="Arimoto A."/>
            <person name="Ishii H."/>
            <person name="Satoh N."/>
            <person name="Nishiyama T."/>
            <person name="Hasebe M."/>
            <person name="Maruyama T."/>
            <person name="Minagawa J."/>
            <person name="Obokata J."/>
            <person name="Shigenobu S."/>
        </authorList>
    </citation>
    <scope>NUCLEOTIDE SEQUENCE [LARGE SCALE GENOMIC DNA]</scope>
</reference>
<accession>A0AAV4I6D2</accession>
<dbReference type="AlphaFoldDB" id="A0AAV4I6D2"/>
<feature type="compositionally biased region" description="Acidic residues" evidence="1">
    <location>
        <begin position="13"/>
        <end position="30"/>
    </location>
</feature>
<organism evidence="2 3">
    <name type="scientific">Elysia marginata</name>
    <dbReference type="NCBI Taxonomy" id="1093978"/>
    <lineage>
        <taxon>Eukaryota</taxon>
        <taxon>Metazoa</taxon>
        <taxon>Spiralia</taxon>
        <taxon>Lophotrochozoa</taxon>
        <taxon>Mollusca</taxon>
        <taxon>Gastropoda</taxon>
        <taxon>Heterobranchia</taxon>
        <taxon>Euthyneura</taxon>
        <taxon>Panpulmonata</taxon>
        <taxon>Sacoglossa</taxon>
        <taxon>Placobranchoidea</taxon>
        <taxon>Plakobranchidae</taxon>
        <taxon>Elysia</taxon>
    </lineage>
</organism>
<evidence type="ECO:0000256" key="1">
    <source>
        <dbReference type="SAM" id="MobiDB-lite"/>
    </source>
</evidence>
<protein>
    <submittedName>
        <fullName evidence="2">Uncharacterized protein</fullName>
    </submittedName>
</protein>
<feature type="region of interest" description="Disordered" evidence="1">
    <location>
        <begin position="1"/>
        <end position="32"/>
    </location>
</feature>
<evidence type="ECO:0000313" key="3">
    <source>
        <dbReference type="Proteomes" id="UP000762676"/>
    </source>
</evidence>
<feature type="region of interest" description="Disordered" evidence="1">
    <location>
        <begin position="45"/>
        <end position="87"/>
    </location>
</feature>
<feature type="compositionally biased region" description="Low complexity" evidence="1">
    <location>
        <begin position="71"/>
        <end position="83"/>
    </location>
</feature>
<name>A0AAV4I6D2_9GAST</name>
<dbReference type="EMBL" id="BMAT01009415">
    <property type="protein sequence ID" value="GFS05984.1"/>
    <property type="molecule type" value="Genomic_DNA"/>
</dbReference>
<comment type="caution">
    <text evidence="2">The sequence shown here is derived from an EMBL/GenBank/DDBJ whole genome shotgun (WGS) entry which is preliminary data.</text>
</comment>
<gene>
    <name evidence="2" type="ORF">ElyMa_004695900</name>
</gene>
<keyword evidence="3" id="KW-1185">Reference proteome</keyword>
<feature type="compositionally biased region" description="Basic and acidic residues" evidence="1">
    <location>
        <begin position="50"/>
        <end position="70"/>
    </location>
</feature>
<sequence length="229" mass="25929">MGVSEICAAAAAADDDDDDDDDEEEEEEEVLVDKDIKLSLVSQCGTTVSDHSHPVWESKKDGQTQHRDEQTTSTTRQARSASSLDARPAWSQLEASHTRIGFCVAHQPRDLLDWRCREYQKHGEPAVWRSSSSHCYVMSPARQPAQTTQGQPAWPDYHWCQCQLCDVNERISSPMRGCLGRRRHITSPASSEWIEWTAETLVPLDWPRLTPIHRYCFRCLASLHGPIDG</sequence>